<dbReference type="Proteomes" id="UP000828390">
    <property type="component" value="Unassembled WGS sequence"/>
</dbReference>
<evidence type="ECO:0000256" key="1">
    <source>
        <dbReference type="SAM" id="MobiDB-lite"/>
    </source>
</evidence>
<proteinExistence type="predicted"/>
<gene>
    <name evidence="2" type="ORF">DPMN_176895</name>
</gene>
<sequence>MFLDNIMQETLQNHHTSISLGVKPISILGFADEIETMGETSSELQDLTKSRSIRNRGQHGEFEPRPA</sequence>
<organism evidence="2 3">
    <name type="scientific">Dreissena polymorpha</name>
    <name type="common">Zebra mussel</name>
    <name type="synonym">Mytilus polymorpha</name>
    <dbReference type="NCBI Taxonomy" id="45954"/>
    <lineage>
        <taxon>Eukaryota</taxon>
        <taxon>Metazoa</taxon>
        <taxon>Spiralia</taxon>
        <taxon>Lophotrochozoa</taxon>
        <taxon>Mollusca</taxon>
        <taxon>Bivalvia</taxon>
        <taxon>Autobranchia</taxon>
        <taxon>Heteroconchia</taxon>
        <taxon>Euheterodonta</taxon>
        <taxon>Imparidentia</taxon>
        <taxon>Neoheterodontei</taxon>
        <taxon>Myida</taxon>
        <taxon>Dreissenoidea</taxon>
        <taxon>Dreissenidae</taxon>
        <taxon>Dreissena</taxon>
    </lineage>
</organism>
<keyword evidence="3" id="KW-1185">Reference proteome</keyword>
<dbReference type="AlphaFoldDB" id="A0A9D4IK18"/>
<accession>A0A9D4IK18</accession>
<name>A0A9D4IK18_DREPO</name>
<dbReference type="EMBL" id="JAIWYP010000009">
    <property type="protein sequence ID" value="KAH3775492.1"/>
    <property type="molecule type" value="Genomic_DNA"/>
</dbReference>
<feature type="region of interest" description="Disordered" evidence="1">
    <location>
        <begin position="38"/>
        <end position="67"/>
    </location>
</feature>
<reference evidence="2" key="2">
    <citation type="submission" date="2020-11" db="EMBL/GenBank/DDBJ databases">
        <authorList>
            <person name="McCartney M.A."/>
            <person name="Auch B."/>
            <person name="Kono T."/>
            <person name="Mallez S."/>
            <person name="Becker A."/>
            <person name="Gohl D.M."/>
            <person name="Silverstein K.A.T."/>
            <person name="Koren S."/>
            <person name="Bechman K.B."/>
            <person name="Herman A."/>
            <person name="Abrahante J.E."/>
            <person name="Garbe J."/>
        </authorList>
    </citation>
    <scope>NUCLEOTIDE SEQUENCE</scope>
    <source>
        <strain evidence="2">Duluth1</strain>
        <tissue evidence="2">Whole animal</tissue>
    </source>
</reference>
<comment type="caution">
    <text evidence="2">The sequence shown here is derived from an EMBL/GenBank/DDBJ whole genome shotgun (WGS) entry which is preliminary data.</text>
</comment>
<protein>
    <submittedName>
        <fullName evidence="2">Uncharacterized protein</fullName>
    </submittedName>
</protein>
<reference evidence="2" key="1">
    <citation type="journal article" date="2019" name="bioRxiv">
        <title>The Genome of the Zebra Mussel, Dreissena polymorpha: A Resource for Invasive Species Research.</title>
        <authorList>
            <person name="McCartney M.A."/>
            <person name="Auch B."/>
            <person name="Kono T."/>
            <person name="Mallez S."/>
            <person name="Zhang Y."/>
            <person name="Obille A."/>
            <person name="Becker A."/>
            <person name="Abrahante J.E."/>
            <person name="Garbe J."/>
            <person name="Badalamenti J.P."/>
            <person name="Herman A."/>
            <person name="Mangelson H."/>
            <person name="Liachko I."/>
            <person name="Sullivan S."/>
            <person name="Sone E.D."/>
            <person name="Koren S."/>
            <person name="Silverstein K.A.T."/>
            <person name="Beckman K.B."/>
            <person name="Gohl D.M."/>
        </authorList>
    </citation>
    <scope>NUCLEOTIDE SEQUENCE</scope>
    <source>
        <strain evidence="2">Duluth1</strain>
        <tissue evidence="2">Whole animal</tissue>
    </source>
</reference>
<feature type="compositionally biased region" description="Polar residues" evidence="1">
    <location>
        <begin position="38"/>
        <end position="47"/>
    </location>
</feature>
<evidence type="ECO:0000313" key="3">
    <source>
        <dbReference type="Proteomes" id="UP000828390"/>
    </source>
</evidence>
<feature type="compositionally biased region" description="Basic and acidic residues" evidence="1">
    <location>
        <begin position="58"/>
        <end position="67"/>
    </location>
</feature>
<evidence type="ECO:0000313" key="2">
    <source>
        <dbReference type="EMBL" id="KAH3775492.1"/>
    </source>
</evidence>